<protein>
    <recommendedName>
        <fullName evidence="1">CHAT domain-containing protein</fullName>
    </recommendedName>
</protein>
<proteinExistence type="predicted"/>
<dbReference type="AlphaFoldDB" id="A0A6S6TKX6"/>
<dbReference type="PANTHER" id="PTHR10098">
    <property type="entry name" value="RAPSYN-RELATED"/>
    <property type="match status" value="1"/>
</dbReference>
<reference evidence="2" key="1">
    <citation type="submission" date="2020-01" db="EMBL/GenBank/DDBJ databases">
        <authorList>
            <person name="Meier V. D."/>
            <person name="Meier V D."/>
        </authorList>
    </citation>
    <scope>NUCLEOTIDE SEQUENCE</scope>
    <source>
        <strain evidence="2">HLG_WM_MAG_06</strain>
    </source>
</reference>
<evidence type="ECO:0000259" key="1">
    <source>
        <dbReference type="Pfam" id="PF12770"/>
    </source>
</evidence>
<dbReference type="EMBL" id="CACVAP010000086">
    <property type="protein sequence ID" value="CAA6816333.1"/>
    <property type="molecule type" value="Genomic_DNA"/>
</dbReference>
<name>A0A6S6TKX6_9BACT</name>
<dbReference type="InterPro" id="IPR024983">
    <property type="entry name" value="CHAT_dom"/>
</dbReference>
<accession>A0A6S6TKX6</accession>
<dbReference type="Pfam" id="PF12770">
    <property type="entry name" value="CHAT"/>
    <property type="match status" value="1"/>
</dbReference>
<sequence>MFQMHFSNLEGTKREAESIKEIMKKNSVLSYEGIQANEENLLKTKRPKILHIATHGFFIKSELSNPMLNAGIALTGANSALKEGRGEGVVTALKLSGMDLKGTELVVLSACETGLVGVNAPNNVSLLSKAFMQAGAGSIVASLWSVSDDGTKELMELFYKEVEKGLGYVEALKEAKIKMIKKGISPAVWSAFILNGA</sequence>
<feature type="domain" description="CHAT" evidence="1">
    <location>
        <begin position="3"/>
        <end position="196"/>
    </location>
</feature>
<dbReference type="PANTHER" id="PTHR10098:SF108">
    <property type="entry name" value="TETRATRICOPEPTIDE REPEAT PROTEIN 28"/>
    <property type="match status" value="1"/>
</dbReference>
<organism evidence="2">
    <name type="scientific">uncultured Sulfurovum sp</name>
    <dbReference type="NCBI Taxonomy" id="269237"/>
    <lineage>
        <taxon>Bacteria</taxon>
        <taxon>Pseudomonadati</taxon>
        <taxon>Campylobacterota</taxon>
        <taxon>Epsilonproteobacteria</taxon>
        <taxon>Campylobacterales</taxon>
        <taxon>Sulfurovaceae</taxon>
        <taxon>Sulfurovum</taxon>
        <taxon>environmental samples</taxon>
    </lineage>
</organism>
<evidence type="ECO:0000313" key="2">
    <source>
        <dbReference type="EMBL" id="CAA6816333.1"/>
    </source>
</evidence>
<gene>
    <name evidence="2" type="ORF">HELGO_WM1204</name>
</gene>